<evidence type="ECO:0000259" key="2">
    <source>
        <dbReference type="PROSITE" id="PS50151"/>
    </source>
</evidence>
<reference evidence="3" key="1">
    <citation type="submission" date="2017-08" db="EMBL/GenBank/DDBJ databases">
        <authorList>
            <person name="Polle J.E."/>
            <person name="Barry K."/>
            <person name="Cushman J."/>
            <person name="Schmutz J."/>
            <person name="Tran D."/>
            <person name="Hathwaick L.T."/>
            <person name="Yim W.C."/>
            <person name="Jenkins J."/>
            <person name="Mckie-Krisberg Z.M."/>
            <person name="Prochnik S."/>
            <person name="Lindquist E."/>
            <person name="Dockter R.B."/>
            <person name="Adam C."/>
            <person name="Molina H."/>
            <person name="Bunkerborg J."/>
            <person name="Jin E."/>
            <person name="Buchheim M."/>
            <person name="Magnuson J."/>
        </authorList>
    </citation>
    <scope>NUCLEOTIDE SEQUENCE</scope>
    <source>
        <strain evidence="3">CCAP 19/18</strain>
    </source>
</reference>
<organism evidence="3 4">
    <name type="scientific">Dunaliella salina</name>
    <name type="common">Green alga</name>
    <name type="synonym">Protococcus salinus</name>
    <dbReference type="NCBI Taxonomy" id="3046"/>
    <lineage>
        <taxon>Eukaryota</taxon>
        <taxon>Viridiplantae</taxon>
        <taxon>Chlorophyta</taxon>
        <taxon>core chlorophytes</taxon>
        <taxon>Chlorophyceae</taxon>
        <taxon>CS clade</taxon>
        <taxon>Chlamydomonadales</taxon>
        <taxon>Dunaliellaceae</taxon>
        <taxon>Dunaliella</taxon>
    </lineage>
</organism>
<dbReference type="NCBIfam" id="TIGR02097">
    <property type="entry name" value="yccV"/>
    <property type="match status" value="1"/>
</dbReference>
<name>A0ABQ7G030_DUNSA</name>
<feature type="region of interest" description="Disordered" evidence="1">
    <location>
        <begin position="223"/>
        <end position="274"/>
    </location>
</feature>
<evidence type="ECO:0000256" key="1">
    <source>
        <dbReference type="SAM" id="MobiDB-lite"/>
    </source>
</evidence>
<keyword evidence="4" id="KW-1185">Reference proteome</keyword>
<dbReference type="InterPro" id="IPR011722">
    <property type="entry name" value="Hemimethylated_DNA-bd_dom"/>
</dbReference>
<evidence type="ECO:0000313" key="4">
    <source>
        <dbReference type="Proteomes" id="UP000815325"/>
    </source>
</evidence>
<gene>
    <name evidence="3" type="ORF">DUNSADRAFT_18457</name>
</gene>
<dbReference type="EMBL" id="MU070391">
    <property type="protein sequence ID" value="KAF5827961.1"/>
    <property type="molecule type" value="Genomic_DNA"/>
</dbReference>
<dbReference type="InterPro" id="IPR001943">
    <property type="entry name" value="UVR_dom"/>
</dbReference>
<protein>
    <submittedName>
        <fullName evidence="3">Hemimethylated DNA-binding protein YccV like-domain-containing protein</fullName>
    </submittedName>
</protein>
<dbReference type="Pfam" id="PF08755">
    <property type="entry name" value="YccV-like"/>
    <property type="match status" value="1"/>
</dbReference>
<dbReference type="PROSITE" id="PS50151">
    <property type="entry name" value="UVR"/>
    <property type="match status" value="1"/>
</dbReference>
<feature type="compositionally biased region" description="Low complexity" evidence="1">
    <location>
        <begin position="246"/>
        <end position="258"/>
    </location>
</feature>
<dbReference type="GO" id="GO:0003677">
    <property type="term" value="F:DNA binding"/>
    <property type="evidence" value="ECO:0007669"/>
    <property type="project" value="UniProtKB-KW"/>
</dbReference>
<feature type="compositionally biased region" description="Acidic residues" evidence="1">
    <location>
        <begin position="323"/>
        <end position="332"/>
    </location>
</feature>
<proteinExistence type="predicted"/>
<dbReference type="InterPro" id="IPR036623">
    <property type="entry name" value="Hemimethylated_DNA-bd_sf"/>
</dbReference>
<feature type="compositionally biased region" description="Polar residues" evidence="1">
    <location>
        <begin position="233"/>
        <end position="242"/>
    </location>
</feature>
<dbReference type="PANTHER" id="PTHR48439:SF1">
    <property type="entry name" value="HEMIMETHYLATED DNA-BINDING DOMAIN-CONTAINING PROTEIN"/>
    <property type="match status" value="1"/>
</dbReference>
<accession>A0ABQ7G030</accession>
<dbReference type="PANTHER" id="PTHR48439">
    <property type="entry name" value="HEMIMETHYLATED DNA-BINDING DOMAIN-CONTAINING PROTEIN"/>
    <property type="match status" value="1"/>
</dbReference>
<feature type="compositionally biased region" description="Basic and acidic residues" evidence="1">
    <location>
        <begin position="333"/>
        <end position="342"/>
    </location>
</feature>
<keyword evidence="3" id="KW-0238">DNA-binding</keyword>
<dbReference type="Gene3D" id="2.30.30.390">
    <property type="entry name" value="Hemimethylated DNA-binding domain"/>
    <property type="match status" value="1"/>
</dbReference>
<feature type="region of interest" description="Disordered" evidence="1">
    <location>
        <begin position="311"/>
        <end position="342"/>
    </location>
</feature>
<sequence>MGLESDKPRPNEVERSEMVNEEMVYFIFQMDLDVQLQRALNYEAYEFAQGVRAKRQRVDEALSVMMQRKVQNVSSEAASAAMDSSELAAEGLGLRAKMQQAVEEERYSDAARIRDMLADLERRAKRAEALAAEFKPSRVPRAFRLGQRVKHRKFGYRGLVVGWDAQCCESDEWAEAVGVASLPRGSKQPFYQLLVDVRDWSFDYTLPPVAYVAEDFLWAPEQGGPEGMEALQGAQSRSQDAEGSTAAASSSSSSSSAAGKSQEGPKTGEPMSWVERFGEGPFRHPYEYMLFLGRDARGDYLPCKQLRDRYNVQRRDVWAPGDDGTEDDDGEGDDKPDIFPRI</sequence>
<evidence type="ECO:0000313" key="3">
    <source>
        <dbReference type="EMBL" id="KAF5827961.1"/>
    </source>
</evidence>
<dbReference type="SMART" id="SM00992">
    <property type="entry name" value="YccV-like"/>
    <property type="match status" value="1"/>
</dbReference>
<comment type="caution">
    <text evidence="3">The sequence shown here is derived from an EMBL/GenBank/DDBJ whole genome shotgun (WGS) entry which is preliminary data.</text>
</comment>
<dbReference type="SUPFAM" id="SSF141255">
    <property type="entry name" value="YccV-like"/>
    <property type="match status" value="1"/>
</dbReference>
<feature type="domain" description="UVR" evidence="2">
    <location>
        <begin position="94"/>
        <end position="123"/>
    </location>
</feature>
<dbReference type="Pfam" id="PF02151">
    <property type="entry name" value="UVR"/>
    <property type="match status" value="1"/>
</dbReference>
<dbReference type="InterPro" id="IPR053189">
    <property type="entry name" value="Clp_protease_adapter_ClpF"/>
</dbReference>
<dbReference type="Proteomes" id="UP000815325">
    <property type="component" value="Unassembled WGS sequence"/>
</dbReference>